<keyword evidence="10" id="KW-1185">Reference proteome</keyword>
<dbReference type="SMART" id="SM00387">
    <property type="entry name" value="HATPase_c"/>
    <property type="match status" value="1"/>
</dbReference>
<feature type="transmembrane region" description="Helical" evidence="7">
    <location>
        <begin position="448"/>
        <end position="465"/>
    </location>
</feature>
<dbReference type="GO" id="GO:0005886">
    <property type="term" value="C:plasma membrane"/>
    <property type="evidence" value="ECO:0007669"/>
    <property type="project" value="TreeGrafter"/>
</dbReference>
<feature type="transmembrane region" description="Helical" evidence="7">
    <location>
        <begin position="477"/>
        <end position="498"/>
    </location>
</feature>
<dbReference type="AlphaFoldDB" id="A0A975SKL2"/>
<evidence type="ECO:0000313" key="9">
    <source>
        <dbReference type="EMBL" id="QWT48066.1"/>
    </source>
</evidence>
<organism evidence="9 10">
    <name type="scientific">Azospira inquinata</name>
    <dbReference type="NCBI Taxonomy" id="2785627"/>
    <lineage>
        <taxon>Bacteria</taxon>
        <taxon>Pseudomonadati</taxon>
        <taxon>Pseudomonadota</taxon>
        <taxon>Betaproteobacteria</taxon>
        <taxon>Rhodocyclales</taxon>
        <taxon>Rhodocyclaceae</taxon>
        <taxon>Azospira</taxon>
    </lineage>
</organism>
<dbReference type="Pfam" id="PF00512">
    <property type="entry name" value="HisKA"/>
    <property type="match status" value="1"/>
</dbReference>
<dbReference type="PROSITE" id="PS50109">
    <property type="entry name" value="HIS_KIN"/>
    <property type="match status" value="1"/>
</dbReference>
<dbReference type="InterPro" id="IPR052023">
    <property type="entry name" value="Histidine_kinase_KdpD"/>
</dbReference>
<evidence type="ECO:0000256" key="6">
    <source>
        <dbReference type="SAM" id="MobiDB-lite"/>
    </source>
</evidence>
<dbReference type="FunFam" id="3.40.50.300:FF:000483">
    <property type="entry name" value="Sensor histidine kinase KdpD"/>
    <property type="match status" value="1"/>
</dbReference>
<feature type="compositionally biased region" description="Acidic residues" evidence="6">
    <location>
        <begin position="884"/>
        <end position="898"/>
    </location>
</feature>
<keyword evidence="5" id="KW-0902">Two-component regulatory system</keyword>
<dbReference type="GO" id="GO:0000155">
    <property type="term" value="F:phosphorelay sensor kinase activity"/>
    <property type="evidence" value="ECO:0007669"/>
    <property type="project" value="InterPro"/>
</dbReference>
<dbReference type="KEGG" id="aiq:Azoinq_09290"/>
<evidence type="ECO:0000256" key="7">
    <source>
        <dbReference type="SAM" id="Phobius"/>
    </source>
</evidence>
<evidence type="ECO:0000256" key="3">
    <source>
        <dbReference type="ARBA" id="ARBA00022679"/>
    </source>
</evidence>
<dbReference type="SMART" id="SM00388">
    <property type="entry name" value="HisKA"/>
    <property type="match status" value="1"/>
</dbReference>
<dbReference type="Proteomes" id="UP000683428">
    <property type="component" value="Chromosome"/>
</dbReference>
<evidence type="ECO:0000256" key="2">
    <source>
        <dbReference type="ARBA" id="ARBA00012438"/>
    </source>
</evidence>
<keyword evidence="7" id="KW-0812">Transmembrane</keyword>
<protein>
    <recommendedName>
        <fullName evidence="2">histidine kinase</fullName>
        <ecNumber evidence="2">2.7.13.3</ecNumber>
    </recommendedName>
</protein>
<evidence type="ECO:0000256" key="1">
    <source>
        <dbReference type="ARBA" id="ARBA00000085"/>
    </source>
</evidence>
<dbReference type="Pfam" id="PF02518">
    <property type="entry name" value="HATPase_c"/>
    <property type="match status" value="1"/>
</dbReference>
<dbReference type="InterPro" id="IPR003661">
    <property type="entry name" value="HisK_dim/P_dom"/>
</dbReference>
<dbReference type="NCBIfam" id="NF007793">
    <property type="entry name" value="PRK10490.1"/>
    <property type="match status" value="1"/>
</dbReference>
<dbReference type="InterPro" id="IPR005467">
    <property type="entry name" value="His_kinase_dom"/>
</dbReference>
<accession>A0A975SKL2</accession>
<feature type="domain" description="Histidine kinase" evidence="8">
    <location>
        <begin position="666"/>
        <end position="880"/>
    </location>
</feature>
<dbReference type="InterPro" id="IPR025201">
    <property type="entry name" value="KdpD_TM"/>
</dbReference>
<evidence type="ECO:0000259" key="8">
    <source>
        <dbReference type="PROSITE" id="PS50109"/>
    </source>
</evidence>
<evidence type="ECO:0000313" key="10">
    <source>
        <dbReference type="Proteomes" id="UP000683428"/>
    </source>
</evidence>
<dbReference type="Pfam" id="PF13492">
    <property type="entry name" value="GAF_3"/>
    <property type="match status" value="1"/>
</dbReference>
<dbReference type="PANTHER" id="PTHR45569">
    <property type="entry name" value="SENSOR PROTEIN KDPD"/>
    <property type="match status" value="1"/>
</dbReference>
<keyword evidence="7" id="KW-1133">Transmembrane helix</keyword>
<keyword evidence="3 9" id="KW-0808">Transferase</keyword>
<dbReference type="CDD" id="cd00082">
    <property type="entry name" value="HisKA"/>
    <property type="match status" value="1"/>
</dbReference>
<keyword evidence="4 9" id="KW-0418">Kinase</keyword>
<keyword evidence="7" id="KW-0472">Membrane</keyword>
<dbReference type="EMBL" id="CP064782">
    <property type="protein sequence ID" value="QWT48066.1"/>
    <property type="molecule type" value="Genomic_DNA"/>
</dbReference>
<reference evidence="9" key="1">
    <citation type="submission" date="2020-11" db="EMBL/GenBank/DDBJ databases">
        <title>Azospira inquinata sp. nov.</title>
        <authorList>
            <person name="Moe W.M."/>
            <person name="Mikes M.C."/>
        </authorList>
    </citation>
    <scope>NUCLEOTIDE SEQUENCE</scope>
    <source>
        <strain evidence="9">Azo-3</strain>
    </source>
</reference>
<dbReference type="GO" id="GO:0005737">
    <property type="term" value="C:cytoplasm"/>
    <property type="evidence" value="ECO:0007669"/>
    <property type="project" value="UniProtKB-ARBA"/>
</dbReference>
<feature type="region of interest" description="Disordered" evidence="6">
    <location>
        <begin position="876"/>
        <end position="898"/>
    </location>
</feature>
<dbReference type="CDD" id="cd01987">
    <property type="entry name" value="USP_KdpD-like"/>
    <property type="match status" value="1"/>
</dbReference>
<evidence type="ECO:0000256" key="5">
    <source>
        <dbReference type="ARBA" id="ARBA00023012"/>
    </source>
</evidence>
<name>A0A975SKL2_9RHOO</name>
<dbReference type="RefSeq" id="WP_216129751.1">
    <property type="nucleotide sequence ID" value="NZ_CP064782.1"/>
</dbReference>
<dbReference type="Pfam" id="PF02702">
    <property type="entry name" value="KdpD"/>
    <property type="match status" value="1"/>
</dbReference>
<proteinExistence type="predicted"/>
<dbReference type="EC" id="2.7.13.3" evidence="2"/>
<dbReference type="InterPro" id="IPR003594">
    <property type="entry name" value="HATPase_dom"/>
</dbReference>
<dbReference type="CDD" id="cd00075">
    <property type="entry name" value="HATPase"/>
    <property type="match status" value="1"/>
</dbReference>
<evidence type="ECO:0000256" key="4">
    <source>
        <dbReference type="ARBA" id="ARBA00022777"/>
    </source>
</evidence>
<feature type="transmembrane region" description="Helical" evidence="7">
    <location>
        <begin position="425"/>
        <end position="443"/>
    </location>
</feature>
<sequence>MTEVRPDPDQLLSQIQHEAAKAQRGKLKIFFGASAGVGKTYAMLAAARQQQSQGLDVLIGVVETHGRKDTEAMAAGLERLPLQEIPYRDQVLYEFNLDEALRRKPALILMDELAHSNVSGARHPKRWQDVEELLAAGIDVYGTINVQHLDSLNDVVSGITGIRVWETVPDRFFDSADEVILVDLPPDELLQRLKEGKVYLPQQAERAIRNFFRKGNLIALRELALRRTADRVDEDMLAYRRKQAVPALWPTRESLLVCVGPDAGGERVVRSGARLANQWNIPWHAIYVETPALQRLPGAARERIFKTLSLAEELGAETATLAGNDGAAVAVKYLQDHNLSKVVVGRGRRVQWSFWHVGFVSRLCRLAPDLDVILIARNAAVSPAEEAREVPRSGRGPAWPSYLLSALVCAAMTLLATPLHAYFDLANIVMLFLVAVVVVALWLGRGPAVLASLLSVAAFDFFFVPPRLSFAVSDVQYLMTFFIMLLVGLLVGQLTAGLKYQARVATRREDRVRALYEFSRDLSGALQVEQISDICTRFLEGEFQARGTLLLSDAQDHLQAPANTAIDVGIAQWAFDHEEGAGRGTNTLPGSPILYLPLKAPMRVRGVLAIESSHPGRALSPEQRRSLDTMARLISIALERVHYVEVAQVTTVEMESERMRNSLLSAISHDLRTPLSALVGLAESMSMTKPPLSPAQQEVAGAMREESLRMNALVNNLLDMARLQAGKIQLNRQWQPLEEIVGSALHDMDGVLGQRPVVIALGDDLPLLHLDGVLLGRVFCNLLENAVKYTPAHTPIEIGATVLSDQVEVWVADEGPGLPPGKEEAIFNKFERGQKEGTMPGVGLGLAICRAIVQAHGGTIRGENRHPRGARFVMTFPRGTPPEVGEEMESEGEGESQP</sequence>
<comment type="catalytic activity">
    <reaction evidence="1">
        <text>ATP + protein L-histidine = ADP + protein N-phospho-L-histidine.</text>
        <dbReference type="EC" id="2.7.13.3"/>
    </reaction>
</comment>
<dbReference type="Pfam" id="PF13493">
    <property type="entry name" value="DUF4118"/>
    <property type="match status" value="1"/>
</dbReference>
<dbReference type="InterPro" id="IPR003852">
    <property type="entry name" value="Sig_transdc_His_kinase_KdpD_N"/>
</dbReference>
<gene>
    <name evidence="9" type="primary">kdpD</name>
    <name evidence="9" type="ORF">Azoinq_09290</name>
</gene>
<dbReference type="PANTHER" id="PTHR45569:SF1">
    <property type="entry name" value="SENSOR PROTEIN KDPD"/>
    <property type="match status" value="1"/>
</dbReference>
<dbReference type="InterPro" id="IPR003018">
    <property type="entry name" value="GAF"/>
</dbReference>